<protein>
    <recommendedName>
        <fullName evidence="4">Phage terminase-like protein, large subunit, contains N-terminal HTH domain</fullName>
    </recommendedName>
</protein>
<organism evidence="2 3">
    <name type="scientific">Streptomyces kaempferi</name>
    <dbReference type="NCBI Taxonomy" id="333725"/>
    <lineage>
        <taxon>Bacteria</taxon>
        <taxon>Bacillati</taxon>
        <taxon>Actinomycetota</taxon>
        <taxon>Actinomycetes</taxon>
        <taxon>Kitasatosporales</taxon>
        <taxon>Streptomycetaceae</taxon>
        <taxon>Streptomyces</taxon>
    </lineage>
</organism>
<keyword evidence="3" id="KW-1185">Reference proteome</keyword>
<evidence type="ECO:0000313" key="3">
    <source>
        <dbReference type="Proteomes" id="UP001597058"/>
    </source>
</evidence>
<name>A0ABW3XHM3_9ACTN</name>
<feature type="compositionally biased region" description="Polar residues" evidence="1">
    <location>
        <begin position="240"/>
        <end position="253"/>
    </location>
</feature>
<gene>
    <name evidence="2" type="ORF">ACFQ5X_24665</name>
</gene>
<comment type="caution">
    <text evidence="2">The sequence shown here is derived from an EMBL/GenBank/DDBJ whole genome shotgun (WGS) entry which is preliminary data.</text>
</comment>
<evidence type="ECO:0000313" key="2">
    <source>
        <dbReference type="EMBL" id="MFD1309036.1"/>
    </source>
</evidence>
<evidence type="ECO:0000256" key="1">
    <source>
        <dbReference type="SAM" id="MobiDB-lite"/>
    </source>
</evidence>
<feature type="region of interest" description="Disordered" evidence="1">
    <location>
        <begin position="232"/>
        <end position="253"/>
    </location>
</feature>
<reference evidence="3" key="1">
    <citation type="journal article" date="2019" name="Int. J. Syst. Evol. Microbiol.">
        <title>The Global Catalogue of Microorganisms (GCM) 10K type strain sequencing project: providing services to taxonomists for standard genome sequencing and annotation.</title>
        <authorList>
            <consortium name="The Broad Institute Genomics Platform"/>
            <consortium name="The Broad Institute Genome Sequencing Center for Infectious Disease"/>
            <person name="Wu L."/>
            <person name="Ma J."/>
        </authorList>
    </citation>
    <scope>NUCLEOTIDE SEQUENCE [LARGE SCALE GENOMIC DNA]</scope>
    <source>
        <strain evidence="3">CGMCC 4.7020</strain>
    </source>
</reference>
<evidence type="ECO:0008006" key="4">
    <source>
        <dbReference type="Google" id="ProtNLM"/>
    </source>
</evidence>
<sequence>MTGASEQVVEWPTLGFLIADWVEAHCVIPDGFSAGEPYVLTDEMLWFFLNHYRVKPGATRERSMLSPASAFHFRRSQLVRPQKWGKGPLTASQVCVEGVGPAVFAGWADGGEVYDCRTYGCGCGWVFEYEPGDPMGMPWPTPLIQITAFSEEQTGNIYDALRPMIEKGPLNELIPKTGEEFIRLPGGGRIDTVTSSAQSRLGQRVTYTAQDETGIWTTENKMQRVADTQRRGLAGMGGRSTETTNGWDPSENSVAQRSFEAKVQDIFRDFRKAPADLNYAKKADRRRIHKAVYGDSWWVDLDAIEAEAAELLERDQAQAERFFGNRITAGTGTWLARDRWDDKAGFREIPDGTAVVLGFDGSDIDDWTGIRAETLDGYQFTPVYSSLELPTIWDPSEWGGQVPRLEVDAAVDELMRRYQVVRMYCDPPYWETEIDGWADRHGDKRVVRWYTQRVVQMYAACERLLTDVTKAGGEFAHDGCEDTSAHVGHARKAARTAGRYVLRKAAPHQKIDMAVVSVLAHEAAGDAIAAGLARPKVSRKTTVMR</sequence>
<dbReference type="RefSeq" id="WP_381328685.1">
    <property type="nucleotide sequence ID" value="NZ_JBHTMM010000033.1"/>
</dbReference>
<proteinExistence type="predicted"/>
<dbReference type="EMBL" id="JBHTMM010000033">
    <property type="protein sequence ID" value="MFD1309036.1"/>
    <property type="molecule type" value="Genomic_DNA"/>
</dbReference>
<accession>A0ABW3XHM3</accession>
<dbReference type="Proteomes" id="UP001597058">
    <property type="component" value="Unassembled WGS sequence"/>
</dbReference>